<keyword evidence="5" id="KW-0597">Phosphoprotein</keyword>
<evidence type="ECO:0000313" key="15">
    <source>
        <dbReference type="Proteomes" id="UP000278036"/>
    </source>
</evidence>
<dbReference type="InterPro" id="IPR050980">
    <property type="entry name" value="2C_sensor_his_kinase"/>
</dbReference>
<sequence length="417" mass="44976">MLQLIQLRWLAVSGQLLTIGVVHFGFGITLPLGTMALVLAVLVLLNLVSHFWLRRQAEVSSSALFLALTFDVAALTAQLYLSGGPTNPFISLYLLQVTLAAVLLDVRRAWVLVAITSACVLGLTLQYRPLELPSHLADDLFRLHLQGLLVCFILDAALLVVFVTRINGNLRARDANLAHMRQQAAEADHIVRMGLLASGAAHELGTPLSTVSVILGDWRRMEALRSMPDLLQEIDEMQVAVERCKAIVSGILLSAGEARGEAPVVTLANTFLRELVEDWRITRPAATVTWDSSLDRDLEIIADRALKQVLFNVLDNAYECSGLPIRLSAFQQDANLVLEVSDKGPGFAPDMLAEFGKPYRSSKGRTGGGLGLFLVVNVVRKLGGSVTARNRPEGGATVTLTLPLAALAIEGSAGHAA</sequence>
<dbReference type="EC" id="2.7.13.3" evidence="3"/>
<feature type="transmembrane region" description="Helical" evidence="10">
    <location>
        <begin position="147"/>
        <end position="164"/>
    </location>
</feature>
<dbReference type="InterPro" id="IPR003594">
    <property type="entry name" value="HATPase_dom"/>
</dbReference>
<evidence type="ECO:0000256" key="9">
    <source>
        <dbReference type="ARBA" id="ARBA00022840"/>
    </source>
</evidence>
<evidence type="ECO:0000313" key="13">
    <source>
        <dbReference type="EMBL" id="RMI24973.1"/>
    </source>
</evidence>
<dbReference type="SUPFAM" id="SSF55874">
    <property type="entry name" value="ATPase domain of HSP90 chaperone/DNA topoisomerase II/histidine kinase"/>
    <property type="match status" value="1"/>
</dbReference>
<feature type="transmembrane region" description="Helical" evidence="10">
    <location>
        <begin position="64"/>
        <end position="81"/>
    </location>
</feature>
<dbReference type="Proteomes" id="UP000274097">
    <property type="component" value="Unassembled WGS sequence"/>
</dbReference>
<evidence type="ECO:0000256" key="1">
    <source>
        <dbReference type="ARBA" id="ARBA00000085"/>
    </source>
</evidence>
<dbReference type="InterPro" id="IPR004358">
    <property type="entry name" value="Sig_transdc_His_kin-like_C"/>
</dbReference>
<gene>
    <name evidence="12" type="ORF">D6Z83_02615</name>
    <name evidence="13" type="ORF">EBE87_10115</name>
</gene>
<keyword evidence="10" id="KW-1133">Transmembrane helix</keyword>
<dbReference type="Gene3D" id="3.30.565.10">
    <property type="entry name" value="Histidine kinase-like ATPase, C-terminal domain"/>
    <property type="match status" value="1"/>
</dbReference>
<organism evidence="12 15">
    <name type="scientific">Teichococcus wenyumeiae</name>
    <dbReference type="NCBI Taxonomy" id="2478470"/>
    <lineage>
        <taxon>Bacteria</taxon>
        <taxon>Pseudomonadati</taxon>
        <taxon>Pseudomonadota</taxon>
        <taxon>Alphaproteobacteria</taxon>
        <taxon>Acetobacterales</taxon>
        <taxon>Roseomonadaceae</taxon>
        <taxon>Roseomonas</taxon>
    </lineage>
</organism>
<feature type="transmembrane region" description="Helical" evidence="10">
    <location>
        <begin position="32"/>
        <end position="52"/>
    </location>
</feature>
<reference evidence="12 15" key="1">
    <citation type="submission" date="2018-09" db="EMBL/GenBank/DDBJ databases">
        <title>Roseomonas sp. nov., isolated from feces of Tibetan antelopes in the Qinghai-Tibet plateau, China.</title>
        <authorList>
            <person name="Tian Z."/>
        </authorList>
    </citation>
    <scope>NUCLEOTIDE SEQUENCE [LARGE SCALE GENOMIC DNA]</scope>
    <source>
        <strain evidence="13 14">Z23</strain>
        <strain evidence="12 15">Z24</strain>
    </source>
</reference>
<comment type="catalytic activity">
    <reaction evidence="1">
        <text>ATP + protein L-histidine = ADP + protein N-phospho-L-histidine.</text>
        <dbReference type="EC" id="2.7.13.3"/>
    </reaction>
</comment>
<dbReference type="PANTHER" id="PTHR44936:SF10">
    <property type="entry name" value="SENSOR PROTEIN RSTB"/>
    <property type="match status" value="1"/>
</dbReference>
<evidence type="ECO:0000313" key="14">
    <source>
        <dbReference type="Proteomes" id="UP000274097"/>
    </source>
</evidence>
<evidence type="ECO:0000256" key="7">
    <source>
        <dbReference type="ARBA" id="ARBA00022741"/>
    </source>
</evidence>
<dbReference type="Proteomes" id="UP000278036">
    <property type="component" value="Unassembled WGS sequence"/>
</dbReference>
<feature type="transmembrane region" description="Helical" evidence="10">
    <location>
        <begin position="87"/>
        <end position="104"/>
    </location>
</feature>
<protein>
    <recommendedName>
        <fullName evidence="3">histidine kinase</fullName>
        <ecNumber evidence="3">2.7.13.3</ecNumber>
    </recommendedName>
</protein>
<dbReference type="Gene3D" id="1.10.287.130">
    <property type="match status" value="1"/>
</dbReference>
<dbReference type="Pfam" id="PF02518">
    <property type="entry name" value="HATPase_c"/>
    <property type="match status" value="1"/>
</dbReference>
<keyword evidence="7" id="KW-0547">Nucleotide-binding</keyword>
<dbReference type="PROSITE" id="PS50109">
    <property type="entry name" value="HIS_KIN"/>
    <property type="match status" value="1"/>
</dbReference>
<evidence type="ECO:0000259" key="11">
    <source>
        <dbReference type="PROSITE" id="PS50109"/>
    </source>
</evidence>
<evidence type="ECO:0000256" key="3">
    <source>
        <dbReference type="ARBA" id="ARBA00012438"/>
    </source>
</evidence>
<name>A0A3A9K325_9PROT</name>
<dbReference type="InParanoid" id="A0A3A9K325"/>
<evidence type="ECO:0000256" key="5">
    <source>
        <dbReference type="ARBA" id="ARBA00022553"/>
    </source>
</evidence>
<keyword evidence="10" id="KW-0812">Transmembrane</keyword>
<accession>A0A3A9K325</accession>
<evidence type="ECO:0000256" key="10">
    <source>
        <dbReference type="SAM" id="Phobius"/>
    </source>
</evidence>
<keyword evidence="10" id="KW-0472">Membrane</keyword>
<keyword evidence="8 12" id="KW-0418">Kinase</keyword>
<proteinExistence type="predicted"/>
<comment type="subcellular location">
    <subcellularLocation>
        <location evidence="2">Cell membrane</location>
        <topology evidence="2">Multi-pass membrane protein</topology>
    </subcellularLocation>
</comment>
<keyword evidence="14" id="KW-1185">Reference proteome</keyword>
<dbReference type="SUPFAM" id="SSF47384">
    <property type="entry name" value="Homodimeric domain of signal transducing histidine kinase"/>
    <property type="match status" value="1"/>
</dbReference>
<dbReference type="GO" id="GO:0005886">
    <property type="term" value="C:plasma membrane"/>
    <property type="evidence" value="ECO:0007669"/>
    <property type="project" value="UniProtKB-SubCell"/>
</dbReference>
<dbReference type="EMBL" id="RFLX01000006">
    <property type="protein sequence ID" value="RMI24973.1"/>
    <property type="molecule type" value="Genomic_DNA"/>
</dbReference>
<dbReference type="InterPro" id="IPR005467">
    <property type="entry name" value="His_kinase_dom"/>
</dbReference>
<evidence type="ECO:0000256" key="8">
    <source>
        <dbReference type="ARBA" id="ARBA00022777"/>
    </source>
</evidence>
<dbReference type="CDD" id="cd00082">
    <property type="entry name" value="HisKA"/>
    <property type="match status" value="1"/>
</dbReference>
<comment type="caution">
    <text evidence="12">The sequence shown here is derived from an EMBL/GenBank/DDBJ whole genome shotgun (WGS) entry which is preliminary data.</text>
</comment>
<dbReference type="SMART" id="SM00387">
    <property type="entry name" value="HATPase_c"/>
    <property type="match status" value="1"/>
</dbReference>
<keyword evidence="4" id="KW-1003">Cell membrane</keyword>
<evidence type="ECO:0000256" key="6">
    <source>
        <dbReference type="ARBA" id="ARBA00022679"/>
    </source>
</evidence>
<dbReference type="OrthoDB" id="9785252at2"/>
<dbReference type="AlphaFoldDB" id="A0A3A9K325"/>
<evidence type="ECO:0000313" key="12">
    <source>
        <dbReference type="EMBL" id="RKK05759.1"/>
    </source>
</evidence>
<dbReference type="GO" id="GO:0000155">
    <property type="term" value="F:phosphorelay sensor kinase activity"/>
    <property type="evidence" value="ECO:0007669"/>
    <property type="project" value="InterPro"/>
</dbReference>
<feature type="transmembrane region" description="Helical" evidence="10">
    <location>
        <begin position="7"/>
        <end position="26"/>
    </location>
</feature>
<feature type="transmembrane region" description="Helical" evidence="10">
    <location>
        <begin position="109"/>
        <end position="127"/>
    </location>
</feature>
<dbReference type="GO" id="GO:0005524">
    <property type="term" value="F:ATP binding"/>
    <property type="evidence" value="ECO:0007669"/>
    <property type="project" value="UniProtKB-KW"/>
</dbReference>
<evidence type="ECO:0000256" key="2">
    <source>
        <dbReference type="ARBA" id="ARBA00004651"/>
    </source>
</evidence>
<dbReference type="EMBL" id="RAQU01000010">
    <property type="protein sequence ID" value="RKK05759.1"/>
    <property type="molecule type" value="Genomic_DNA"/>
</dbReference>
<dbReference type="PANTHER" id="PTHR44936">
    <property type="entry name" value="SENSOR PROTEIN CREC"/>
    <property type="match status" value="1"/>
</dbReference>
<evidence type="ECO:0000256" key="4">
    <source>
        <dbReference type="ARBA" id="ARBA00022475"/>
    </source>
</evidence>
<keyword evidence="6" id="KW-0808">Transferase</keyword>
<keyword evidence="9" id="KW-0067">ATP-binding</keyword>
<dbReference type="InterPro" id="IPR003661">
    <property type="entry name" value="HisK_dim/P_dom"/>
</dbReference>
<dbReference type="InterPro" id="IPR036097">
    <property type="entry name" value="HisK_dim/P_sf"/>
</dbReference>
<dbReference type="InterPro" id="IPR036890">
    <property type="entry name" value="HATPase_C_sf"/>
</dbReference>
<dbReference type="CDD" id="cd00075">
    <property type="entry name" value="HATPase"/>
    <property type="match status" value="1"/>
</dbReference>
<feature type="domain" description="Histidine kinase" evidence="11">
    <location>
        <begin position="199"/>
        <end position="406"/>
    </location>
</feature>
<dbReference type="PRINTS" id="PR00344">
    <property type="entry name" value="BCTRLSENSOR"/>
</dbReference>